<feature type="domain" description="Reverse transcriptase zinc-binding" evidence="1">
    <location>
        <begin position="40"/>
        <end position="72"/>
    </location>
</feature>
<dbReference type="Pfam" id="PF13966">
    <property type="entry name" value="zf-RVT"/>
    <property type="match status" value="1"/>
</dbReference>
<dbReference type="PANTHER" id="PTHR47746">
    <property type="entry name" value="ZF-RVT DOMAIN-CONTAINING PROTEIN"/>
    <property type="match status" value="1"/>
</dbReference>
<dbReference type="AlphaFoldDB" id="A0AAD8TRN8"/>
<proteinExistence type="predicted"/>
<name>A0AAD8TRN8_LOLMU</name>
<organism evidence="2 3">
    <name type="scientific">Lolium multiflorum</name>
    <name type="common">Italian ryegrass</name>
    <name type="synonym">Lolium perenne subsp. multiflorum</name>
    <dbReference type="NCBI Taxonomy" id="4521"/>
    <lineage>
        <taxon>Eukaryota</taxon>
        <taxon>Viridiplantae</taxon>
        <taxon>Streptophyta</taxon>
        <taxon>Embryophyta</taxon>
        <taxon>Tracheophyta</taxon>
        <taxon>Spermatophyta</taxon>
        <taxon>Magnoliopsida</taxon>
        <taxon>Liliopsida</taxon>
        <taxon>Poales</taxon>
        <taxon>Poaceae</taxon>
        <taxon>BOP clade</taxon>
        <taxon>Pooideae</taxon>
        <taxon>Poodae</taxon>
        <taxon>Poeae</taxon>
        <taxon>Poeae Chloroplast Group 2 (Poeae type)</taxon>
        <taxon>Loliodinae</taxon>
        <taxon>Loliinae</taxon>
        <taxon>Lolium</taxon>
    </lineage>
</organism>
<keyword evidence="3" id="KW-1185">Reference proteome</keyword>
<sequence length="165" mass="18346">MAVCAAVESAQGYPILGRSGQDDLALDDGWPIFGRRGGQTGVATYPNCPLCDQSTETMRHLLTGCSFSRMVWFEVMSWIRSTSGPPTVEGDFAEWWSLVVRTVPRQLRKGTSSIIMLTAWWIWKHRNAVVFDNARPSVTTLFSDIVAEARQWADAGARGVRLLLP</sequence>
<dbReference type="EMBL" id="JAUUTY010000002">
    <property type="protein sequence ID" value="KAK1686498.1"/>
    <property type="molecule type" value="Genomic_DNA"/>
</dbReference>
<dbReference type="Proteomes" id="UP001231189">
    <property type="component" value="Unassembled WGS sequence"/>
</dbReference>
<reference evidence="2" key="1">
    <citation type="submission" date="2023-07" db="EMBL/GenBank/DDBJ databases">
        <title>A chromosome-level genome assembly of Lolium multiflorum.</title>
        <authorList>
            <person name="Chen Y."/>
            <person name="Copetti D."/>
            <person name="Kolliker R."/>
            <person name="Studer B."/>
        </authorList>
    </citation>
    <scope>NUCLEOTIDE SEQUENCE</scope>
    <source>
        <strain evidence="2">02402/16</strain>
        <tissue evidence="2">Leaf</tissue>
    </source>
</reference>
<dbReference type="PANTHER" id="PTHR47746:SF40">
    <property type="entry name" value="OS04G0563550 PROTEIN"/>
    <property type="match status" value="1"/>
</dbReference>
<evidence type="ECO:0000313" key="2">
    <source>
        <dbReference type="EMBL" id="KAK1686498.1"/>
    </source>
</evidence>
<protein>
    <recommendedName>
        <fullName evidence="1">Reverse transcriptase zinc-binding domain-containing protein</fullName>
    </recommendedName>
</protein>
<comment type="caution">
    <text evidence="2">The sequence shown here is derived from an EMBL/GenBank/DDBJ whole genome shotgun (WGS) entry which is preliminary data.</text>
</comment>
<dbReference type="InterPro" id="IPR026960">
    <property type="entry name" value="RVT-Znf"/>
</dbReference>
<evidence type="ECO:0000259" key="1">
    <source>
        <dbReference type="Pfam" id="PF13966"/>
    </source>
</evidence>
<evidence type="ECO:0000313" key="3">
    <source>
        <dbReference type="Proteomes" id="UP001231189"/>
    </source>
</evidence>
<gene>
    <name evidence="2" type="ORF">QYE76_047346</name>
</gene>
<accession>A0AAD8TRN8</accession>